<evidence type="ECO:0000256" key="2">
    <source>
        <dbReference type="ARBA" id="ARBA00022730"/>
    </source>
</evidence>
<evidence type="ECO:0000259" key="7">
    <source>
        <dbReference type="SMART" id="SM00363"/>
    </source>
</evidence>
<dbReference type="SUPFAM" id="SSF55174">
    <property type="entry name" value="Alpha-L RNA-binding motif"/>
    <property type="match status" value="1"/>
</dbReference>
<reference evidence="8" key="1">
    <citation type="submission" date="2018-02" db="EMBL/GenBank/DDBJ databases">
        <title>Mitochondrial genome of the brown alga Ishige okamurae.</title>
        <authorList>
            <person name="Liu F."/>
        </authorList>
    </citation>
    <scope>NUCLEOTIDE SEQUENCE</scope>
</reference>
<evidence type="ECO:0000256" key="6">
    <source>
        <dbReference type="PROSITE-ProRule" id="PRU00182"/>
    </source>
</evidence>
<keyword evidence="3 6" id="KW-0694">RNA-binding</keyword>
<protein>
    <submittedName>
        <fullName evidence="8">Ribosomal protein S4</fullName>
    </submittedName>
</protein>
<dbReference type="InterPro" id="IPR022801">
    <property type="entry name" value="Ribosomal_uS4"/>
</dbReference>
<name>A0A4Y5T927_9PHAE</name>
<keyword evidence="5" id="KW-0687">Ribonucleoprotein</keyword>
<organism evidence="8">
    <name type="scientific">Ishige okamurae</name>
    <dbReference type="NCBI Taxonomy" id="233772"/>
    <lineage>
        <taxon>Eukaryota</taxon>
        <taxon>Sar</taxon>
        <taxon>Stramenopiles</taxon>
        <taxon>Ochrophyta</taxon>
        <taxon>PX clade</taxon>
        <taxon>Phaeophyceae</taxon>
        <taxon>Ectocarpales</taxon>
        <taxon>Ishigeaceae</taxon>
        <taxon>Ishige</taxon>
    </lineage>
</organism>
<dbReference type="PANTHER" id="PTHR11831">
    <property type="entry name" value="30S 40S RIBOSOMAL PROTEIN"/>
    <property type="match status" value="1"/>
</dbReference>
<evidence type="ECO:0000256" key="3">
    <source>
        <dbReference type="ARBA" id="ARBA00022884"/>
    </source>
</evidence>
<accession>A0A4Y5T927</accession>
<evidence type="ECO:0000256" key="5">
    <source>
        <dbReference type="ARBA" id="ARBA00023274"/>
    </source>
</evidence>
<dbReference type="InterPro" id="IPR002942">
    <property type="entry name" value="S4_RNA-bd"/>
</dbReference>
<keyword evidence="8" id="KW-0496">Mitochondrion</keyword>
<dbReference type="GO" id="GO:0042274">
    <property type="term" value="P:ribosomal small subunit biogenesis"/>
    <property type="evidence" value="ECO:0007669"/>
    <property type="project" value="TreeGrafter"/>
</dbReference>
<keyword evidence="4 8" id="KW-0689">Ribosomal protein</keyword>
<dbReference type="InterPro" id="IPR036986">
    <property type="entry name" value="S4_RNA-bd_sf"/>
</dbReference>
<dbReference type="PROSITE" id="PS50889">
    <property type="entry name" value="S4"/>
    <property type="match status" value="1"/>
</dbReference>
<dbReference type="AlphaFoldDB" id="A0A4Y5T927"/>
<dbReference type="PANTHER" id="PTHR11831:SF4">
    <property type="entry name" value="SMALL RIBOSOMAL SUBUNIT PROTEIN US4M"/>
    <property type="match status" value="1"/>
</dbReference>
<feature type="domain" description="RNA-binding S4" evidence="7">
    <location>
        <begin position="121"/>
        <end position="182"/>
    </location>
</feature>
<comment type="similarity">
    <text evidence="1">Belongs to the universal ribosomal protein uS4 family.</text>
</comment>
<dbReference type="EMBL" id="MG940857">
    <property type="protein sequence ID" value="QDB64152.1"/>
    <property type="molecule type" value="Genomic_DNA"/>
</dbReference>
<keyword evidence="2" id="KW-0699">rRNA-binding</keyword>
<dbReference type="CDD" id="cd00165">
    <property type="entry name" value="S4"/>
    <property type="match status" value="1"/>
</dbReference>
<dbReference type="GO" id="GO:0003735">
    <property type="term" value="F:structural constituent of ribosome"/>
    <property type="evidence" value="ECO:0007669"/>
    <property type="project" value="TreeGrafter"/>
</dbReference>
<evidence type="ECO:0000256" key="4">
    <source>
        <dbReference type="ARBA" id="ARBA00022980"/>
    </source>
</evidence>
<evidence type="ECO:0000313" key="8">
    <source>
        <dbReference type="EMBL" id="QDB64152.1"/>
    </source>
</evidence>
<dbReference type="Pfam" id="PF01479">
    <property type="entry name" value="S4"/>
    <property type="match status" value="1"/>
</dbReference>
<proteinExistence type="inferred from homology"/>
<dbReference type="Gene3D" id="3.10.290.10">
    <property type="entry name" value="RNA-binding S4 domain"/>
    <property type="match status" value="1"/>
</dbReference>
<dbReference type="GO" id="GO:0019843">
    <property type="term" value="F:rRNA binding"/>
    <property type="evidence" value="ECO:0007669"/>
    <property type="project" value="UniProtKB-KW"/>
</dbReference>
<geneLocation type="mitochondrion" evidence="8"/>
<gene>
    <name evidence="8" type="primary">rps4</name>
</gene>
<evidence type="ECO:0000256" key="1">
    <source>
        <dbReference type="ARBA" id="ARBA00007465"/>
    </source>
</evidence>
<dbReference type="GO" id="GO:0015935">
    <property type="term" value="C:small ribosomal subunit"/>
    <property type="evidence" value="ECO:0007669"/>
    <property type="project" value="TreeGrafter"/>
</dbReference>
<sequence length="256" mass="30466">MRLKIRYKSCLWTKTDIWGNLLRKQKSFLSPKWDRMLGILRYRKSYWPGKKVLRGGTIINYNFLKPKTRPNMGFKNKQWGYRNLLSSRFCVQRFHGDIKYKAFLNFCHPLSSEQLQVNIERRLDTLLYRIGFFSSVSSSRQAILHGKVLVNNQKIARGNFIVKTGDLVHFPLKMRPIIKQEALKKSKTLNLRNREVFKKRKNERSKVDKMIPTPHWIQTDYSNLCFMICKDGNLKSYYPFRADFDQLSWYSSYGNG</sequence>
<dbReference type="SMART" id="SM00363">
    <property type="entry name" value="S4"/>
    <property type="match status" value="1"/>
</dbReference>